<protein>
    <submittedName>
        <fullName evidence="3">Thioesterase II family protein</fullName>
    </submittedName>
</protein>
<proteinExistence type="inferred from homology"/>
<dbReference type="EMBL" id="JBHMCG010000040">
    <property type="protein sequence ID" value="MFB9572445.1"/>
    <property type="molecule type" value="Genomic_DNA"/>
</dbReference>
<evidence type="ECO:0000313" key="3">
    <source>
        <dbReference type="EMBL" id="MFB9572445.1"/>
    </source>
</evidence>
<dbReference type="Pfam" id="PF00975">
    <property type="entry name" value="Thioesterase"/>
    <property type="match status" value="1"/>
</dbReference>
<evidence type="ECO:0000256" key="1">
    <source>
        <dbReference type="ARBA" id="ARBA00007169"/>
    </source>
</evidence>
<keyword evidence="4" id="KW-1185">Reference proteome</keyword>
<name>A0ABV5R3M8_9ACTN</name>
<dbReference type="InterPro" id="IPR029058">
    <property type="entry name" value="AB_hydrolase_fold"/>
</dbReference>
<reference evidence="3 4" key="1">
    <citation type="submission" date="2024-09" db="EMBL/GenBank/DDBJ databases">
        <authorList>
            <person name="Sun Q."/>
            <person name="Mori K."/>
        </authorList>
    </citation>
    <scope>NUCLEOTIDE SEQUENCE [LARGE SCALE GENOMIC DNA]</scope>
    <source>
        <strain evidence="3 4">JCM 3331</strain>
    </source>
</reference>
<dbReference type="InterPro" id="IPR012223">
    <property type="entry name" value="TEII"/>
</dbReference>
<accession>A0ABV5R3M8</accession>
<feature type="domain" description="Thioesterase" evidence="2">
    <location>
        <begin position="19"/>
        <end position="243"/>
    </location>
</feature>
<comment type="caution">
    <text evidence="3">The sequence shown here is derived from an EMBL/GenBank/DDBJ whole genome shotgun (WGS) entry which is preliminary data.</text>
</comment>
<dbReference type="PANTHER" id="PTHR11487:SF0">
    <property type="entry name" value="S-ACYL FATTY ACID SYNTHASE THIOESTERASE, MEDIUM CHAIN"/>
    <property type="match status" value="1"/>
</dbReference>
<dbReference type="SUPFAM" id="SSF53474">
    <property type="entry name" value="alpha/beta-Hydrolases"/>
    <property type="match status" value="1"/>
</dbReference>
<dbReference type="Proteomes" id="UP001589710">
    <property type="component" value="Unassembled WGS sequence"/>
</dbReference>
<evidence type="ECO:0000259" key="2">
    <source>
        <dbReference type="Pfam" id="PF00975"/>
    </source>
</evidence>
<comment type="similarity">
    <text evidence="1">Belongs to the thioesterase family.</text>
</comment>
<evidence type="ECO:0000313" key="4">
    <source>
        <dbReference type="Proteomes" id="UP001589710"/>
    </source>
</evidence>
<gene>
    <name evidence="3" type="ORF">ACFFTL_08945</name>
</gene>
<organism evidence="3 4">
    <name type="scientific">Streptomyces yanii</name>
    <dbReference type="NCBI Taxonomy" id="78510"/>
    <lineage>
        <taxon>Bacteria</taxon>
        <taxon>Bacillati</taxon>
        <taxon>Actinomycetota</taxon>
        <taxon>Actinomycetes</taxon>
        <taxon>Kitasatosporales</taxon>
        <taxon>Streptomycetaceae</taxon>
        <taxon>Streptomyces</taxon>
    </lineage>
</organism>
<dbReference type="Gene3D" id="3.40.50.1820">
    <property type="entry name" value="alpha/beta hydrolase"/>
    <property type="match status" value="1"/>
</dbReference>
<sequence>MNAGVWASTGPGFEEAPIRLLCFAHAGGGPLFYRPWRDPLLPEIGVLAAVLPGRETRVRERPCERLDELLPPLFDALRPYADRPFALFGHSLGAIVAYEMARLFSESGTGPPLRLFVSGRRAPHLPARHAPRHTLTDGDFLGLLTQLGGTPPEILRQPGMAELFLPSLRADFRMNETYDPAPERPPLFCPVTALTGDADPEVTRDDIAAWSAVTCRDFRMRTFDGDHFYLKSAPPPVVSAIRTDLGLLDPAPVGGAP</sequence>
<dbReference type="PANTHER" id="PTHR11487">
    <property type="entry name" value="THIOESTERASE"/>
    <property type="match status" value="1"/>
</dbReference>
<dbReference type="InterPro" id="IPR001031">
    <property type="entry name" value="Thioesterase"/>
</dbReference>
<dbReference type="RefSeq" id="WP_345519341.1">
    <property type="nucleotide sequence ID" value="NZ_BAAAXD010000053.1"/>
</dbReference>